<dbReference type="Proteomes" id="UP000811246">
    <property type="component" value="Chromosome 13"/>
</dbReference>
<comment type="similarity">
    <text evidence="1 5">Belongs to the glycosyl hydrolase 1 family.</text>
</comment>
<keyword evidence="7" id="KW-0732">Signal</keyword>
<evidence type="ECO:0000256" key="6">
    <source>
        <dbReference type="RuleBase" id="RU004468"/>
    </source>
</evidence>
<dbReference type="GO" id="GO:0009651">
    <property type="term" value="P:response to salt stress"/>
    <property type="evidence" value="ECO:0007669"/>
    <property type="project" value="TreeGrafter"/>
</dbReference>
<accession>A0A8T1NRA4</accession>
<evidence type="ECO:0000256" key="3">
    <source>
        <dbReference type="ARBA" id="ARBA00023295"/>
    </source>
</evidence>
<evidence type="ECO:0000313" key="10">
    <source>
        <dbReference type="Proteomes" id="UP000811609"/>
    </source>
</evidence>
<evidence type="ECO:0000256" key="5">
    <source>
        <dbReference type="RuleBase" id="RU003690"/>
    </source>
</evidence>
<evidence type="ECO:0000256" key="1">
    <source>
        <dbReference type="ARBA" id="ARBA00010838"/>
    </source>
</evidence>
<evidence type="ECO:0000313" key="8">
    <source>
        <dbReference type="EMBL" id="KAG6632548.1"/>
    </source>
</evidence>
<feature type="chain" id="PRO_5035771481" description="Beta-glucosidase" evidence="7">
    <location>
        <begin position="25"/>
        <end position="513"/>
    </location>
</feature>
<dbReference type="InterPro" id="IPR033132">
    <property type="entry name" value="GH_1_N_CS"/>
</dbReference>
<organism evidence="8 10">
    <name type="scientific">Carya illinoinensis</name>
    <name type="common">Pecan</name>
    <dbReference type="NCBI Taxonomy" id="32201"/>
    <lineage>
        <taxon>Eukaryota</taxon>
        <taxon>Viridiplantae</taxon>
        <taxon>Streptophyta</taxon>
        <taxon>Embryophyta</taxon>
        <taxon>Tracheophyta</taxon>
        <taxon>Spermatophyta</taxon>
        <taxon>Magnoliopsida</taxon>
        <taxon>eudicotyledons</taxon>
        <taxon>Gunneridae</taxon>
        <taxon>Pentapetalae</taxon>
        <taxon>rosids</taxon>
        <taxon>fabids</taxon>
        <taxon>Fagales</taxon>
        <taxon>Juglandaceae</taxon>
        <taxon>Carya</taxon>
    </lineage>
</organism>
<dbReference type="FunFam" id="3.20.20.80:FF:000020">
    <property type="entry name" value="Beta-glucosidase 12"/>
    <property type="match status" value="1"/>
</dbReference>
<dbReference type="InterPro" id="IPR001360">
    <property type="entry name" value="Glyco_hydro_1"/>
</dbReference>
<keyword evidence="2 6" id="KW-0378">Hydrolase</keyword>
<reference evidence="9" key="2">
    <citation type="submission" date="2021-01" db="EMBL/GenBank/DDBJ databases">
        <authorList>
            <person name="Lovell J.T."/>
            <person name="Bentley N."/>
            <person name="Bhattarai G."/>
            <person name="Jenkins J.W."/>
            <person name="Sreedasyam A."/>
            <person name="Alarcon Y."/>
            <person name="Bock C."/>
            <person name="Boston L."/>
            <person name="Carlson J."/>
            <person name="Cervantes K."/>
            <person name="Clermont K."/>
            <person name="Krom N."/>
            <person name="Kubenka K."/>
            <person name="Mamidi S."/>
            <person name="Mattison C."/>
            <person name="Monteros M."/>
            <person name="Pisani C."/>
            <person name="Plott C."/>
            <person name="Rajasekar S."/>
            <person name="Rhein H.S."/>
            <person name="Rohla C."/>
            <person name="Song M."/>
            <person name="Hilaire R.S."/>
            <person name="Shu S."/>
            <person name="Wells L."/>
            <person name="Wang X."/>
            <person name="Webber J."/>
            <person name="Heerema R.J."/>
            <person name="Klein P."/>
            <person name="Conner P."/>
            <person name="Grauke L."/>
            <person name="Grimwood J."/>
            <person name="Schmutz J."/>
            <person name="Randall J.J."/>
        </authorList>
    </citation>
    <scope>NUCLEOTIDE SEQUENCE</scope>
    <source>
        <tissue evidence="9">Leaf</tissue>
    </source>
</reference>
<evidence type="ECO:0008006" key="11">
    <source>
        <dbReference type="Google" id="ProtNLM"/>
    </source>
</evidence>
<evidence type="ECO:0000313" key="9">
    <source>
        <dbReference type="EMBL" id="KAG6682907.1"/>
    </source>
</evidence>
<dbReference type="AlphaFoldDB" id="A0A8T1NRA4"/>
<gene>
    <name evidence="8" type="ORF">CIPAW_13G166600</name>
    <name evidence="9" type="ORF">I3842_13G165400</name>
</gene>
<dbReference type="Proteomes" id="UP000811609">
    <property type="component" value="Chromosome 13"/>
</dbReference>
<evidence type="ECO:0000256" key="2">
    <source>
        <dbReference type="ARBA" id="ARBA00022801"/>
    </source>
</evidence>
<evidence type="ECO:0000256" key="7">
    <source>
        <dbReference type="SAM" id="SignalP"/>
    </source>
</evidence>
<feature type="active site" description="Nucleophile" evidence="4">
    <location>
        <position position="420"/>
    </location>
</feature>
<name>A0A8T1NRA4_CARIL</name>
<dbReference type="PROSITE" id="PS00653">
    <property type="entry name" value="GLYCOSYL_HYDROL_F1_2"/>
    <property type="match status" value="1"/>
</dbReference>
<comment type="caution">
    <text evidence="8">The sequence shown here is derived from an EMBL/GenBank/DDBJ whole genome shotgun (WGS) entry which is preliminary data.</text>
</comment>
<dbReference type="GO" id="GO:0019762">
    <property type="term" value="P:glucosinolate catabolic process"/>
    <property type="evidence" value="ECO:0007669"/>
    <property type="project" value="TreeGrafter"/>
</dbReference>
<dbReference type="GO" id="GO:0008422">
    <property type="term" value="F:beta-glucosidase activity"/>
    <property type="evidence" value="ECO:0007669"/>
    <property type="project" value="TreeGrafter"/>
</dbReference>
<keyword evidence="3 6" id="KW-0326">Glycosidase</keyword>
<dbReference type="PROSITE" id="PS00572">
    <property type="entry name" value="GLYCOSYL_HYDROL_F1_1"/>
    <property type="match status" value="1"/>
</dbReference>
<dbReference type="InterPro" id="IPR018120">
    <property type="entry name" value="Glyco_hydro_1_AS"/>
</dbReference>
<feature type="signal peptide" evidence="7">
    <location>
        <begin position="1"/>
        <end position="24"/>
    </location>
</feature>
<dbReference type="EMBL" id="CM031837">
    <property type="protein sequence ID" value="KAG6682907.1"/>
    <property type="molecule type" value="Genomic_DNA"/>
</dbReference>
<evidence type="ECO:0000256" key="4">
    <source>
        <dbReference type="PROSITE-ProRule" id="PRU10055"/>
    </source>
</evidence>
<proteinExistence type="inferred from homology"/>
<dbReference type="EMBL" id="CM031821">
    <property type="protein sequence ID" value="KAG6632548.1"/>
    <property type="molecule type" value="Genomic_DNA"/>
</dbReference>
<keyword evidence="10" id="KW-1185">Reference proteome</keyword>
<protein>
    <recommendedName>
        <fullName evidence="11">Beta-glucosidase</fullName>
    </recommendedName>
</protein>
<dbReference type="Pfam" id="PF00232">
    <property type="entry name" value="Glyco_hydro_1"/>
    <property type="match status" value="1"/>
</dbReference>
<dbReference type="PANTHER" id="PTHR10353:SF318">
    <property type="entry name" value="BETA-GLUCOSIDASE 31-RELATED"/>
    <property type="match status" value="1"/>
</dbReference>
<dbReference type="PANTHER" id="PTHR10353">
    <property type="entry name" value="GLYCOSYL HYDROLASE"/>
    <property type="match status" value="1"/>
</dbReference>
<reference evidence="8" key="1">
    <citation type="submission" date="2020-12" db="EMBL/GenBank/DDBJ databases">
        <title>WGS assembly of Carya illinoinensis cv. Pawnee.</title>
        <authorList>
            <person name="Platts A."/>
            <person name="Shu S."/>
            <person name="Wright S."/>
            <person name="Barry K."/>
            <person name="Edger P."/>
            <person name="Pires J.C."/>
            <person name="Schmutz J."/>
        </authorList>
    </citation>
    <scope>NUCLEOTIDE SEQUENCE</scope>
    <source>
        <tissue evidence="8">Leaf</tissue>
    </source>
</reference>
<sequence length="513" mass="58480">MAMKGYILIGLLVLVASFANTLNANDITSSYGISTLNRTSFPKGFTFGTASASYQYEGAAFEDGKGLSMWDYYSHKYPEKIADGSNGDVASDQYHRFKEDFGILEDMNADAYRFEISWPRLIPTGNISDGVNQKGIDHYNLVIDELLARGLTPYVTIFHWQIPMALDHEYGGFLSQRIVEDFKDYAELCFKEFGDRVKYWTTLNEPHMYTNGGYAAGVLAPFRCSSWQNMNCTGGDSATEPYTVAHNLLLAHAHAVNVYKTKYQAEQKGVIGITVDLDWMVPYSESDEDRAAALRAIDFRFGWFMDPLTKGRYPLSMRTHVGENRLPEFNETESKLVKGSYDFIGLNYYTANYVADAPEDQSLNKSYLTDPLVHKTGSRDGVLIGPQAGSSWLYVYPEGIYDLLNYTKTEYGDPEIYITENGVNELNNASLPLKEALEDTHRIDYHYTHLEQVHKAIGMGVKVKAYFAWSFLDTFEWFSGFTIRFGIHYIDYENELKRYPKLSAEWFKNFLKK</sequence>
<dbReference type="GO" id="GO:0005975">
    <property type="term" value="P:carbohydrate metabolic process"/>
    <property type="evidence" value="ECO:0007669"/>
    <property type="project" value="InterPro"/>
</dbReference>